<dbReference type="GO" id="GO:0004725">
    <property type="term" value="F:protein tyrosine phosphatase activity"/>
    <property type="evidence" value="ECO:0007669"/>
    <property type="project" value="InterPro"/>
</dbReference>
<evidence type="ECO:0008006" key="6">
    <source>
        <dbReference type="Google" id="ProtNLM"/>
    </source>
</evidence>
<comment type="similarity">
    <text evidence="1">Belongs to the protein-tyrosine phosphatase family. Non-receptor class subfamily.</text>
</comment>
<dbReference type="InterPro" id="IPR000242">
    <property type="entry name" value="PTP_cat"/>
</dbReference>
<dbReference type="PANTHER" id="PTHR19134">
    <property type="entry name" value="RECEPTOR-TYPE TYROSINE-PROTEIN PHOSPHATASE"/>
    <property type="match status" value="1"/>
</dbReference>
<sequence length="404" mass="44863">MPPSTQPWLRRALTPEGFRQVTGALMERELSRDIARAQSREAAERERDPSIKPLTPMEAIWVDSAQAFEVKPERLEYYAVTVGCNPCNEQHNRYIQLEPYDRTRVTAPSADDPSRQRYLNASWVLEKFGGKWWIAAQAPLPNTSHAFLSLITEPVRVLQREDLPPTRVRTVVQLTQNMEGGRRKAHPYFPEVVGQTIIVPPEPETELPSFKVALVKSEQIEQANCVRSIISITPISQQQANGDEYGSDSNSAPIIFQHLLYATWPDHGVPEAKDRASLLEFARLVDETNRDTSLAPQAASDPDPPIIAGCSAGIGRTGSFIALSSLLRKFGVLRPPARTTPPSLAPAPSPLGPLQLSGALQNDMVAQEVDSLRDQRPGMVQRDEQILLIYEILKDALESRGSRA</sequence>
<dbReference type="InterPro" id="IPR000387">
    <property type="entry name" value="Tyr_Pase_dom"/>
</dbReference>
<dbReference type="PRINTS" id="PR00700">
    <property type="entry name" value="PRTYPHPHTASE"/>
</dbReference>
<accession>D8PMG2</accession>
<dbReference type="PROSITE" id="PS50055">
    <property type="entry name" value="TYR_PHOSPHATASE_PTP"/>
    <property type="match status" value="1"/>
</dbReference>
<gene>
    <name evidence="4" type="ORF">SCHCODRAFT_45934</name>
</gene>
<dbReference type="FunCoup" id="D8PMG2">
    <property type="interactions" value="492"/>
</dbReference>
<dbReference type="OrthoDB" id="10253954at2759"/>
<evidence type="ECO:0000259" key="3">
    <source>
        <dbReference type="PROSITE" id="PS50056"/>
    </source>
</evidence>
<evidence type="ECO:0000313" key="4">
    <source>
        <dbReference type="EMBL" id="EFJ03491.1"/>
    </source>
</evidence>
<dbReference type="SMART" id="SM00404">
    <property type="entry name" value="PTPc_motif"/>
    <property type="match status" value="1"/>
</dbReference>
<dbReference type="Gene3D" id="3.90.190.10">
    <property type="entry name" value="Protein tyrosine phosphatase superfamily"/>
    <property type="match status" value="1"/>
</dbReference>
<evidence type="ECO:0000313" key="5">
    <source>
        <dbReference type="Proteomes" id="UP000007431"/>
    </source>
</evidence>
<dbReference type="Pfam" id="PF00102">
    <property type="entry name" value="Y_phosphatase"/>
    <property type="match status" value="1"/>
</dbReference>
<dbReference type="SMART" id="SM00194">
    <property type="entry name" value="PTPc"/>
    <property type="match status" value="1"/>
</dbReference>
<evidence type="ECO:0000259" key="2">
    <source>
        <dbReference type="PROSITE" id="PS50055"/>
    </source>
</evidence>
<feature type="domain" description="Tyrosine-protein phosphatase" evidence="2">
    <location>
        <begin position="86"/>
        <end position="396"/>
    </location>
</feature>
<dbReference type="InParanoid" id="D8PMG2"/>
<dbReference type="Proteomes" id="UP000007431">
    <property type="component" value="Unassembled WGS sequence"/>
</dbReference>
<dbReference type="InterPro" id="IPR029021">
    <property type="entry name" value="Prot-tyrosine_phosphatase-like"/>
</dbReference>
<dbReference type="HOGENOM" id="CLU_001645_9_13_1"/>
<dbReference type="OMA" id="GHKWWIA"/>
<dbReference type="KEGG" id="scm:SCHCO_02613276"/>
<name>D8PMG2_SCHCM</name>
<feature type="domain" description="Tyrosine specific protein phosphatases" evidence="3">
    <location>
        <begin position="279"/>
        <end position="387"/>
    </location>
</feature>
<protein>
    <recommendedName>
        <fullName evidence="6">Phosphatases II</fullName>
    </recommendedName>
</protein>
<dbReference type="EMBL" id="GL377302">
    <property type="protein sequence ID" value="EFJ03491.1"/>
    <property type="molecule type" value="Genomic_DNA"/>
</dbReference>
<organism evidence="5">
    <name type="scientific">Schizophyllum commune (strain H4-8 / FGSC 9210)</name>
    <name type="common">Split gill fungus</name>
    <dbReference type="NCBI Taxonomy" id="578458"/>
    <lineage>
        <taxon>Eukaryota</taxon>
        <taxon>Fungi</taxon>
        <taxon>Dikarya</taxon>
        <taxon>Basidiomycota</taxon>
        <taxon>Agaricomycotina</taxon>
        <taxon>Agaricomycetes</taxon>
        <taxon>Agaricomycetidae</taxon>
        <taxon>Agaricales</taxon>
        <taxon>Schizophyllaceae</taxon>
        <taxon>Schizophyllum</taxon>
    </lineage>
</organism>
<dbReference type="SUPFAM" id="SSF52799">
    <property type="entry name" value="(Phosphotyrosine protein) phosphatases II"/>
    <property type="match status" value="1"/>
</dbReference>
<reference evidence="4 5" key="1">
    <citation type="journal article" date="2010" name="Nat. Biotechnol.">
        <title>Genome sequence of the model mushroom Schizophyllum commune.</title>
        <authorList>
            <person name="Ohm R.A."/>
            <person name="de Jong J.F."/>
            <person name="Lugones L.G."/>
            <person name="Aerts A."/>
            <person name="Kothe E."/>
            <person name="Stajich J.E."/>
            <person name="de Vries R.P."/>
            <person name="Record E."/>
            <person name="Levasseur A."/>
            <person name="Baker S.E."/>
            <person name="Bartholomew K.A."/>
            <person name="Coutinho P.M."/>
            <person name="Erdmann S."/>
            <person name="Fowler T.J."/>
            <person name="Gathman A.C."/>
            <person name="Lombard V."/>
            <person name="Henrissat B."/>
            <person name="Knabe N."/>
            <person name="Kuees U."/>
            <person name="Lilly W.W."/>
            <person name="Lindquist E."/>
            <person name="Lucas S."/>
            <person name="Magnuson J.K."/>
            <person name="Piumi F."/>
            <person name="Raudaskoski M."/>
            <person name="Salamov A."/>
            <person name="Schmutz J."/>
            <person name="Schwarze F.W.M.R."/>
            <person name="vanKuyk P.A."/>
            <person name="Horton J.S."/>
            <person name="Grigoriev I.V."/>
            <person name="Woesten H.A.B."/>
        </authorList>
    </citation>
    <scope>NUCLEOTIDE SEQUENCE [LARGE SCALE GENOMIC DNA]</scope>
    <source>
        <strain evidence="5">H4-8 / FGSC 9210</strain>
    </source>
</reference>
<proteinExistence type="inferred from homology"/>
<dbReference type="CDD" id="cd00047">
    <property type="entry name" value="PTPc"/>
    <property type="match status" value="1"/>
</dbReference>
<dbReference type="InterPro" id="IPR003595">
    <property type="entry name" value="Tyr_Pase_cat"/>
</dbReference>
<dbReference type="STRING" id="578458.D8PMG2"/>
<dbReference type="VEuPathDB" id="FungiDB:SCHCODRAFT_02613276"/>
<dbReference type="InterPro" id="IPR050348">
    <property type="entry name" value="Protein-Tyr_Phosphatase"/>
</dbReference>
<evidence type="ECO:0000256" key="1">
    <source>
        <dbReference type="ARBA" id="ARBA00009649"/>
    </source>
</evidence>
<dbReference type="eggNOG" id="KOG0791">
    <property type="taxonomic scope" value="Eukaryota"/>
</dbReference>
<dbReference type="PANTHER" id="PTHR19134:SF449">
    <property type="entry name" value="TYROSINE-PROTEIN PHOSPHATASE 1"/>
    <property type="match status" value="1"/>
</dbReference>
<dbReference type="AlphaFoldDB" id="D8PMG2"/>
<dbReference type="GeneID" id="9589048"/>
<dbReference type="PROSITE" id="PS50056">
    <property type="entry name" value="TYR_PHOSPHATASE_2"/>
    <property type="match status" value="1"/>
</dbReference>
<keyword evidence="5" id="KW-1185">Reference proteome</keyword>